<protein>
    <submittedName>
        <fullName evidence="2">Uncharacterized protein</fullName>
    </submittedName>
</protein>
<sequence length="209" mass="22194">MSRNTWNHDRYLTNITLFHNYVKPGILDEQHAPAIMVERHPAMTLMKASNLRDNYNSSHAKSKAQALRDLSQNDASGKAHPYAADVLAMITAEAARIESTTAFKRATGAGHSDEEEEQAPVAGEGVDQSAVAEGRGSSALGAAEDGEVLGQDTPGAHGPEPAGDGGDDQDGEASNKQQGAEGGGQHPGDEDIDHSTKPRLDMIHFKDCQ</sequence>
<gene>
    <name evidence="2" type="ORF">CLAFUR5_05350</name>
</gene>
<evidence type="ECO:0000256" key="1">
    <source>
        <dbReference type="SAM" id="MobiDB-lite"/>
    </source>
</evidence>
<name>A0A9Q8LEQ5_PASFU</name>
<dbReference type="RefSeq" id="XP_047760411.1">
    <property type="nucleotide sequence ID" value="XM_047904498.1"/>
</dbReference>
<keyword evidence="3" id="KW-1185">Reference proteome</keyword>
<evidence type="ECO:0000313" key="3">
    <source>
        <dbReference type="Proteomes" id="UP000756132"/>
    </source>
</evidence>
<organism evidence="2 3">
    <name type="scientific">Passalora fulva</name>
    <name type="common">Tomato leaf mold</name>
    <name type="synonym">Cladosporium fulvum</name>
    <dbReference type="NCBI Taxonomy" id="5499"/>
    <lineage>
        <taxon>Eukaryota</taxon>
        <taxon>Fungi</taxon>
        <taxon>Dikarya</taxon>
        <taxon>Ascomycota</taxon>
        <taxon>Pezizomycotina</taxon>
        <taxon>Dothideomycetes</taxon>
        <taxon>Dothideomycetidae</taxon>
        <taxon>Mycosphaerellales</taxon>
        <taxon>Mycosphaerellaceae</taxon>
        <taxon>Fulvia</taxon>
    </lineage>
</organism>
<evidence type="ECO:0000313" key="2">
    <source>
        <dbReference type="EMBL" id="UJO16045.1"/>
    </source>
</evidence>
<dbReference type="Proteomes" id="UP000756132">
    <property type="component" value="Chromosome 4"/>
</dbReference>
<proteinExistence type="predicted"/>
<dbReference type="EMBL" id="CP090166">
    <property type="protein sequence ID" value="UJO16045.1"/>
    <property type="molecule type" value="Genomic_DNA"/>
</dbReference>
<dbReference type="KEGG" id="ffu:CLAFUR5_05350"/>
<accession>A0A9Q8LEQ5</accession>
<feature type="region of interest" description="Disordered" evidence="1">
    <location>
        <begin position="105"/>
        <end position="209"/>
    </location>
</feature>
<reference evidence="2" key="2">
    <citation type="journal article" date="2022" name="Microb. Genom.">
        <title>A chromosome-scale genome assembly of the tomato pathogen Cladosporium fulvum reveals a compartmentalized genome architecture and the presence of a dispensable chromosome.</title>
        <authorList>
            <person name="Zaccaron A.Z."/>
            <person name="Chen L.H."/>
            <person name="Samaras A."/>
            <person name="Stergiopoulos I."/>
        </authorList>
    </citation>
    <scope>NUCLEOTIDE SEQUENCE</scope>
    <source>
        <strain evidence="2">Race5_Kim</strain>
    </source>
</reference>
<reference evidence="2" key="1">
    <citation type="submission" date="2021-12" db="EMBL/GenBank/DDBJ databases">
        <authorList>
            <person name="Zaccaron A."/>
            <person name="Stergiopoulos I."/>
        </authorList>
    </citation>
    <scope>NUCLEOTIDE SEQUENCE</scope>
    <source>
        <strain evidence="2">Race5_Kim</strain>
    </source>
</reference>
<dbReference type="GeneID" id="71985228"/>
<dbReference type="AlphaFoldDB" id="A0A9Q8LEQ5"/>
<feature type="compositionally biased region" description="Basic and acidic residues" evidence="1">
    <location>
        <begin position="187"/>
        <end position="209"/>
    </location>
</feature>